<feature type="transmembrane region" description="Helical" evidence="7">
    <location>
        <begin position="178"/>
        <end position="197"/>
    </location>
</feature>
<organism evidence="9 10">
    <name type="scientific">Ruminiclostridium hungatei</name>
    <name type="common">Clostridium hungatei</name>
    <dbReference type="NCBI Taxonomy" id="48256"/>
    <lineage>
        <taxon>Bacteria</taxon>
        <taxon>Bacillati</taxon>
        <taxon>Bacillota</taxon>
        <taxon>Clostridia</taxon>
        <taxon>Eubacteriales</taxon>
        <taxon>Oscillospiraceae</taxon>
        <taxon>Ruminiclostridium</taxon>
    </lineage>
</organism>
<feature type="transmembrane region" description="Helical" evidence="7">
    <location>
        <begin position="52"/>
        <end position="73"/>
    </location>
</feature>
<feature type="transmembrane region" description="Helical" evidence="7">
    <location>
        <begin position="302"/>
        <end position="323"/>
    </location>
</feature>
<feature type="transmembrane region" description="Helical" evidence="7">
    <location>
        <begin position="20"/>
        <end position="46"/>
    </location>
</feature>
<keyword evidence="2" id="KW-0813">Transport</keyword>
<dbReference type="InterPro" id="IPR036259">
    <property type="entry name" value="MFS_trans_sf"/>
</dbReference>
<accession>A0A1V4SM09</accession>
<dbReference type="InterPro" id="IPR011701">
    <property type="entry name" value="MFS"/>
</dbReference>
<dbReference type="PANTHER" id="PTHR43266">
    <property type="entry name" value="MACROLIDE-EFFLUX PROTEIN"/>
    <property type="match status" value="1"/>
</dbReference>
<evidence type="ECO:0000259" key="8">
    <source>
        <dbReference type="PROSITE" id="PS50850"/>
    </source>
</evidence>
<reference evidence="9 10" key="1">
    <citation type="submission" date="2017-03" db="EMBL/GenBank/DDBJ databases">
        <title>Genome sequence of Clostridium hungatei DSM 14427.</title>
        <authorList>
            <person name="Poehlein A."/>
            <person name="Daniel R."/>
        </authorList>
    </citation>
    <scope>NUCLEOTIDE SEQUENCE [LARGE SCALE GENOMIC DNA]</scope>
    <source>
        <strain evidence="9 10">DSM 14427</strain>
    </source>
</reference>
<keyword evidence="3" id="KW-1003">Cell membrane</keyword>
<evidence type="ECO:0000313" key="9">
    <source>
        <dbReference type="EMBL" id="OPX44515.1"/>
    </source>
</evidence>
<dbReference type="Gene3D" id="1.20.1250.20">
    <property type="entry name" value="MFS general substrate transporter like domains"/>
    <property type="match status" value="1"/>
</dbReference>
<proteinExistence type="predicted"/>
<dbReference type="PANTHER" id="PTHR43266:SF9">
    <property type="entry name" value="PERMEASE, MAJOR FACILITATOR SUPERFAMILY-RELATED"/>
    <property type="match status" value="1"/>
</dbReference>
<keyword evidence="10" id="KW-1185">Reference proteome</keyword>
<dbReference type="STRING" id="48256.CLHUN_15080"/>
<keyword evidence="4 7" id="KW-0812">Transmembrane</keyword>
<feature type="transmembrane region" description="Helical" evidence="7">
    <location>
        <begin position="150"/>
        <end position="172"/>
    </location>
</feature>
<feature type="transmembrane region" description="Helical" evidence="7">
    <location>
        <begin position="85"/>
        <end position="104"/>
    </location>
</feature>
<feature type="transmembrane region" description="Helical" evidence="7">
    <location>
        <begin position="110"/>
        <end position="130"/>
    </location>
</feature>
<dbReference type="Proteomes" id="UP000191554">
    <property type="component" value="Unassembled WGS sequence"/>
</dbReference>
<dbReference type="AlphaFoldDB" id="A0A1V4SM09"/>
<evidence type="ECO:0000256" key="7">
    <source>
        <dbReference type="SAM" id="Phobius"/>
    </source>
</evidence>
<feature type="transmembrane region" description="Helical" evidence="7">
    <location>
        <begin position="369"/>
        <end position="391"/>
    </location>
</feature>
<dbReference type="InterPro" id="IPR020846">
    <property type="entry name" value="MFS_dom"/>
</dbReference>
<sequence>MQGEEVLNKSIIPVNLKFNLLLLVSGRFISGIGATVITFALSLYVLDITGSAGTFSLVMSLSVLPMVFINIFTGVFVDRYDKKKIIVGSDIICGVIVLIYSELLDFYPESIVLIILYVLTVSTIQAFFNLAINSAIPEIVNKDNISTANAAIQGITAVVNIIGPILGAVLYTTVGIKVIFMFNGIVLVAAGLLEMFLKFKKPNTSSEDNLCQKGYLEDLKTTFSYLYSQKIIIFFLVFAAIVSLMYFPMVSMVLTYVSYNIMKVTEIQMSFIQASAAIGTIAGAALISFIKSLSSHMIKKFFTLFKVQAVLFILWLLPLGAQVLTGNKWSITIIFSIILVTLSSVNTLQNVSMISYFQFQIPKELLGRVFGVFMTSAYIFSPIGIWLYGFLLNFIKWYYLTTVSGITLLLVGIFAVRSKYYYDFINDLKIKQGV</sequence>
<evidence type="ECO:0000256" key="6">
    <source>
        <dbReference type="ARBA" id="ARBA00023136"/>
    </source>
</evidence>
<dbReference type="SUPFAM" id="SSF103473">
    <property type="entry name" value="MFS general substrate transporter"/>
    <property type="match status" value="1"/>
</dbReference>
<feature type="transmembrane region" description="Helical" evidence="7">
    <location>
        <begin position="271"/>
        <end position="290"/>
    </location>
</feature>
<evidence type="ECO:0000256" key="5">
    <source>
        <dbReference type="ARBA" id="ARBA00022989"/>
    </source>
</evidence>
<evidence type="ECO:0000256" key="3">
    <source>
        <dbReference type="ARBA" id="ARBA00022475"/>
    </source>
</evidence>
<dbReference type="CDD" id="cd06173">
    <property type="entry name" value="MFS_MefA_like"/>
    <property type="match status" value="1"/>
</dbReference>
<dbReference type="GO" id="GO:0022857">
    <property type="term" value="F:transmembrane transporter activity"/>
    <property type="evidence" value="ECO:0007669"/>
    <property type="project" value="InterPro"/>
</dbReference>
<dbReference type="RefSeq" id="WP_165755697.1">
    <property type="nucleotide sequence ID" value="NZ_MZGX01000008.1"/>
</dbReference>
<dbReference type="GO" id="GO:0005886">
    <property type="term" value="C:plasma membrane"/>
    <property type="evidence" value="ECO:0007669"/>
    <property type="project" value="UniProtKB-SubCell"/>
</dbReference>
<evidence type="ECO:0000256" key="4">
    <source>
        <dbReference type="ARBA" id="ARBA00022692"/>
    </source>
</evidence>
<gene>
    <name evidence="9" type="ORF">CLHUN_15080</name>
</gene>
<dbReference type="EMBL" id="MZGX01000008">
    <property type="protein sequence ID" value="OPX44515.1"/>
    <property type="molecule type" value="Genomic_DNA"/>
</dbReference>
<comment type="subcellular location">
    <subcellularLocation>
        <location evidence="1">Cell membrane</location>
        <topology evidence="1">Multi-pass membrane protein</topology>
    </subcellularLocation>
</comment>
<feature type="transmembrane region" description="Helical" evidence="7">
    <location>
        <begin position="231"/>
        <end position="259"/>
    </location>
</feature>
<feature type="transmembrane region" description="Helical" evidence="7">
    <location>
        <begin position="329"/>
        <end position="348"/>
    </location>
</feature>
<comment type="caution">
    <text evidence="9">The sequence shown here is derived from an EMBL/GenBank/DDBJ whole genome shotgun (WGS) entry which is preliminary data.</text>
</comment>
<feature type="transmembrane region" description="Helical" evidence="7">
    <location>
        <begin position="397"/>
        <end position="416"/>
    </location>
</feature>
<keyword evidence="5 7" id="KW-1133">Transmembrane helix</keyword>
<name>A0A1V4SM09_RUMHU</name>
<dbReference type="PROSITE" id="PS50850">
    <property type="entry name" value="MFS"/>
    <property type="match status" value="1"/>
</dbReference>
<evidence type="ECO:0000256" key="1">
    <source>
        <dbReference type="ARBA" id="ARBA00004651"/>
    </source>
</evidence>
<evidence type="ECO:0000256" key="2">
    <source>
        <dbReference type="ARBA" id="ARBA00022448"/>
    </source>
</evidence>
<dbReference type="Pfam" id="PF07690">
    <property type="entry name" value="MFS_1"/>
    <property type="match status" value="1"/>
</dbReference>
<protein>
    <submittedName>
        <fullName evidence="9">Putative multidrug-efflux transporterc</fullName>
    </submittedName>
</protein>
<feature type="domain" description="Major facilitator superfamily (MFS) profile" evidence="8">
    <location>
        <begin position="19"/>
        <end position="419"/>
    </location>
</feature>
<keyword evidence="6 7" id="KW-0472">Membrane</keyword>
<evidence type="ECO:0000313" key="10">
    <source>
        <dbReference type="Proteomes" id="UP000191554"/>
    </source>
</evidence>